<dbReference type="PANTHER" id="PTHR47396">
    <property type="entry name" value="TYPE I RESTRICTION ENZYME ECOKI R PROTEIN"/>
    <property type="match status" value="1"/>
</dbReference>
<dbReference type="SUPFAM" id="SSF52540">
    <property type="entry name" value="P-loop containing nucleoside triphosphate hydrolases"/>
    <property type="match status" value="1"/>
</dbReference>
<dbReference type="GO" id="GO:0005524">
    <property type="term" value="F:ATP binding"/>
    <property type="evidence" value="ECO:0007669"/>
    <property type="project" value="InterPro"/>
</dbReference>
<dbReference type="InterPro" id="IPR050742">
    <property type="entry name" value="Helicase_Restrict-Modif_Enz"/>
</dbReference>
<reference evidence="3 4" key="1">
    <citation type="submission" date="2019-09" db="EMBL/GenBank/DDBJ databases">
        <title>FDA dAtabase for Regulatory Grade micrObial Sequences (FDA-ARGOS): Supporting development and validation of Infectious Disease Dx tests.</title>
        <authorList>
            <person name="Sciortino C."/>
            <person name="Tallon L."/>
            <person name="Sadzewicz L."/>
            <person name="Vavikolanu K."/>
            <person name="Mehta A."/>
            <person name="Aluvathingal J."/>
            <person name="Nadendla S."/>
            <person name="Nandy P."/>
            <person name="Geyer C."/>
            <person name="Yan Y."/>
            <person name="Sichtig H."/>
        </authorList>
    </citation>
    <scope>NUCLEOTIDE SEQUENCE [LARGE SCALE GENOMIC DNA]</scope>
    <source>
        <strain evidence="3 4">FDAARGOS_661</strain>
    </source>
</reference>
<dbReference type="PANTHER" id="PTHR47396:SF1">
    <property type="entry name" value="ATP-DEPENDENT HELICASE IRC3-RELATED"/>
    <property type="match status" value="1"/>
</dbReference>
<evidence type="ECO:0000259" key="1">
    <source>
        <dbReference type="PROSITE" id="PS51192"/>
    </source>
</evidence>
<dbReference type="AlphaFoldDB" id="A0A6N0I1Y4"/>
<feature type="domain" description="Helicase C-terminal" evidence="2">
    <location>
        <begin position="206"/>
        <end position="355"/>
    </location>
</feature>
<dbReference type="InterPro" id="IPR001650">
    <property type="entry name" value="Helicase_C-like"/>
</dbReference>
<dbReference type="Pfam" id="PF00271">
    <property type="entry name" value="Helicase_C"/>
    <property type="match status" value="1"/>
</dbReference>
<dbReference type="Pfam" id="PF04851">
    <property type="entry name" value="ResIII"/>
    <property type="match status" value="1"/>
</dbReference>
<dbReference type="GO" id="GO:0003677">
    <property type="term" value="F:DNA binding"/>
    <property type="evidence" value="ECO:0007669"/>
    <property type="project" value="InterPro"/>
</dbReference>
<sequence length="448" mass="50873">MIQLRDYQNELIEGIYQSMSKGNTKIMVVSPAGSGKSVTMSEIARRATDKGNRVLFIVHRRELVNQIKATFIANGVDMDLCRVGMVQTVSNRIKRGKEPTPSIILVDEAHHSMAKTYLNIFESFNNAYVLAFTATPWRMSGRGFTDIFQDLIVGKTVQWLIDNNRLAPFKYYSVNLMDDDKLKKNSTGDFSDASITLSMEPQIYGDVIKNYKKFADGQKTIVYTHNVQSSKEVAEKFISNGYAAKQVDGKTPKVEREKAMELFRSGDITILVNAELYGEGVDVPDCECVILLRPTMSLTLFIQQTMRSMRYQPNKLATIIDHVGNYRRHGLPNTEHDWNVHFKGERKKSKDNDAIPIKECPECYSVIESSYSICPACGFEFPQEREETELLIDEDAELEEVDDKIITLTLKEPEECESVEELYQLAKQKGYKPGWAYIQAKRLGMLGG</sequence>
<dbReference type="GO" id="GO:0005829">
    <property type="term" value="C:cytosol"/>
    <property type="evidence" value="ECO:0007669"/>
    <property type="project" value="TreeGrafter"/>
</dbReference>
<dbReference type="InterPro" id="IPR006935">
    <property type="entry name" value="Helicase/UvrB_N"/>
</dbReference>
<proteinExistence type="predicted"/>
<protein>
    <submittedName>
        <fullName evidence="3">DUF2075 domain-containing protein</fullName>
    </submittedName>
</protein>
<name>A0A6N0I1Y4_STAHO</name>
<dbReference type="Proteomes" id="UP000509636">
    <property type="component" value="Chromosome"/>
</dbReference>
<evidence type="ECO:0000259" key="2">
    <source>
        <dbReference type="PROSITE" id="PS51194"/>
    </source>
</evidence>
<dbReference type="GO" id="GO:0016787">
    <property type="term" value="F:hydrolase activity"/>
    <property type="evidence" value="ECO:0007669"/>
    <property type="project" value="InterPro"/>
</dbReference>
<dbReference type="PROSITE" id="PS51194">
    <property type="entry name" value="HELICASE_CTER"/>
    <property type="match status" value="1"/>
</dbReference>
<evidence type="ECO:0000313" key="3">
    <source>
        <dbReference type="EMBL" id="QKQ28566.1"/>
    </source>
</evidence>
<dbReference type="PROSITE" id="PS51192">
    <property type="entry name" value="HELICASE_ATP_BIND_1"/>
    <property type="match status" value="1"/>
</dbReference>
<organism evidence="3 4">
    <name type="scientific">Staphylococcus hominis</name>
    <dbReference type="NCBI Taxonomy" id="1290"/>
    <lineage>
        <taxon>Bacteria</taxon>
        <taxon>Bacillati</taxon>
        <taxon>Bacillota</taxon>
        <taxon>Bacilli</taxon>
        <taxon>Bacillales</taxon>
        <taxon>Staphylococcaceae</taxon>
        <taxon>Staphylococcus</taxon>
    </lineage>
</organism>
<gene>
    <name evidence="3" type="ORF">FOB69_01905</name>
</gene>
<dbReference type="SMART" id="SM00487">
    <property type="entry name" value="DEXDc"/>
    <property type="match status" value="1"/>
</dbReference>
<dbReference type="Gene3D" id="3.40.50.300">
    <property type="entry name" value="P-loop containing nucleotide triphosphate hydrolases"/>
    <property type="match status" value="2"/>
</dbReference>
<dbReference type="SMART" id="SM00382">
    <property type="entry name" value="AAA"/>
    <property type="match status" value="1"/>
</dbReference>
<evidence type="ECO:0000313" key="4">
    <source>
        <dbReference type="Proteomes" id="UP000509636"/>
    </source>
</evidence>
<dbReference type="InterPro" id="IPR014001">
    <property type="entry name" value="Helicase_ATP-bd"/>
</dbReference>
<accession>A0A6N0I1Y4</accession>
<dbReference type="InterPro" id="IPR003593">
    <property type="entry name" value="AAA+_ATPase"/>
</dbReference>
<dbReference type="EMBL" id="CP054550">
    <property type="protein sequence ID" value="QKQ28566.1"/>
    <property type="molecule type" value="Genomic_DNA"/>
</dbReference>
<feature type="domain" description="Helicase ATP-binding" evidence="1">
    <location>
        <begin position="17"/>
        <end position="154"/>
    </location>
</feature>
<dbReference type="InterPro" id="IPR027417">
    <property type="entry name" value="P-loop_NTPase"/>
</dbReference>
<dbReference type="SMART" id="SM00490">
    <property type="entry name" value="HELICc"/>
    <property type="match status" value="1"/>
</dbReference>
<dbReference type="RefSeq" id="WP_049420365.1">
    <property type="nucleotide sequence ID" value="NZ_JUWW01000009.1"/>
</dbReference>